<dbReference type="InterPro" id="IPR007523">
    <property type="entry name" value="NDUFAF3/AAMDC"/>
</dbReference>
<dbReference type="EMBL" id="JAACQH010000054">
    <property type="protein sequence ID" value="NCS91383.1"/>
    <property type="molecule type" value="Genomic_DNA"/>
</dbReference>
<reference evidence="1" key="1">
    <citation type="submission" date="2019-11" db="EMBL/GenBank/DDBJ databases">
        <title>Lipid analysis of CO2-rich subsurface aquifers suggests an autotrophy-based deep biosphere with lysolipids enriched in CPR bacteria.</title>
        <authorList>
            <person name="Probst A.J."/>
            <person name="Elling F.J."/>
            <person name="Castelle C.J."/>
            <person name="Zhu Q."/>
            <person name="Elvert M."/>
            <person name="Birarda G."/>
            <person name="Holman H.-Y."/>
            <person name="Lane K.R."/>
            <person name="Ladd B."/>
            <person name="Ryan M.C."/>
            <person name="Woyke T."/>
            <person name="Hinrichs K.-U."/>
            <person name="Banfield J.F."/>
        </authorList>
    </citation>
    <scope>NUCLEOTIDE SEQUENCE</scope>
    <source>
        <strain evidence="1">CG_2015-01_33_1645</strain>
        <strain evidence="2">CG_2015-04_33_537</strain>
    </source>
</reference>
<dbReference type="Proteomes" id="UP000738826">
    <property type="component" value="Unassembled WGS sequence"/>
</dbReference>
<gene>
    <name evidence="2" type="ORF">GW779_03055</name>
    <name evidence="1" type="ORF">GW910_05720</name>
</gene>
<dbReference type="GO" id="GO:0005737">
    <property type="term" value="C:cytoplasm"/>
    <property type="evidence" value="ECO:0007669"/>
    <property type="project" value="TreeGrafter"/>
</dbReference>
<dbReference type="EMBL" id="JAACVF010000157">
    <property type="protein sequence ID" value="NCN65537.1"/>
    <property type="molecule type" value="Genomic_DNA"/>
</dbReference>
<dbReference type="SUPFAM" id="SSF64076">
    <property type="entry name" value="MTH938-like"/>
    <property type="match status" value="1"/>
</dbReference>
<protein>
    <submittedName>
        <fullName evidence="1">Uncharacterized protein</fullName>
    </submittedName>
</protein>
<dbReference type="Pfam" id="PF04430">
    <property type="entry name" value="DUF498"/>
    <property type="match status" value="1"/>
</dbReference>
<evidence type="ECO:0000313" key="1">
    <source>
        <dbReference type="EMBL" id="NCN65537.1"/>
    </source>
</evidence>
<comment type="caution">
    <text evidence="1">The sequence shown here is derived from an EMBL/GenBank/DDBJ whole genome shotgun (WGS) entry which is preliminary data.</text>
</comment>
<evidence type="ECO:0000313" key="3">
    <source>
        <dbReference type="Proteomes" id="UP000768163"/>
    </source>
</evidence>
<dbReference type="Proteomes" id="UP000768163">
    <property type="component" value="Unassembled WGS sequence"/>
</dbReference>
<accession>A0A8J8CI93</accession>
<sequence>MKVDGYSFGRIKIEGKEYIHDLWIINGEIYKRDKGISKRLSGTSHRIPKEELEKILRENTKRVIIGTGESGMVSVEEDGTKYLKEKGIKLEKYETGKLAKMKTKFGGDDSGIIHMTC</sequence>
<dbReference type="InterPro" id="IPR036748">
    <property type="entry name" value="MTH938-like_sf"/>
</dbReference>
<evidence type="ECO:0000313" key="2">
    <source>
        <dbReference type="EMBL" id="NCS91383.1"/>
    </source>
</evidence>
<dbReference type="PANTHER" id="PTHR15811:SF5">
    <property type="entry name" value="MTH938 DOMAIN-CONTAINING PROTEIN"/>
    <property type="match status" value="1"/>
</dbReference>
<organism evidence="1 3">
    <name type="scientific">Candidatus Altarchaeum hamiconexum</name>
    <dbReference type="NCBI Taxonomy" id="1803513"/>
    <lineage>
        <taxon>Archaea</taxon>
        <taxon>Candidatus Altarchaeota</taxon>
        <taxon>Candidatus Altiarchaeia</taxon>
        <taxon>Candidatus Altarchaeales</taxon>
        <taxon>Candidatus Altarchaeaceae</taxon>
        <taxon>Candidatus Altarchaeum</taxon>
    </lineage>
</organism>
<dbReference type="AlphaFoldDB" id="A0A8J8CI93"/>
<name>A0A8J8CI93_9ARCH</name>
<dbReference type="PANTHER" id="PTHR15811">
    <property type="entry name" value="MTH938 DOMAIN-CONTAINING PROTEIN"/>
    <property type="match status" value="1"/>
</dbReference>
<dbReference type="Gene3D" id="3.40.1230.10">
    <property type="entry name" value="MTH938-like"/>
    <property type="match status" value="1"/>
</dbReference>
<proteinExistence type="predicted"/>